<dbReference type="InterPro" id="IPR002110">
    <property type="entry name" value="Ankyrin_rpt"/>
</dbReference>
<dbReference type="AlphaFoldDB" id="A0AAF0DNQ7"/>
<dbReference type="GO" id="GO:0010468">
    <property type="term" value="P:regulation of gene expression"/>
    <property type="evidence" value="ECO:0007669"/>
    <property type="project" value="TreeGrafter"/>
</dbReference>
<evidence type="ECO:0000313" key="5">
    <source>
        <dbReference type="Proteomes" id="UP001219355"/>
    </source>
</evidence>
<dbReference type="EMBL" id="CP120630">
    <property type="protein sequence ID" value="WEW61087.1"/>
    <property type="molecule type" value="Genomic_DNA"/>
</dbReference>
<gene>
    <name evidence="4" type="ORF">PRK78_006576</name>
</gene>
<dbReference type="SUPFAM" id="SSF48403">
    <property type="entry name" value="Ankyrin repeat"/>
    <property type="match status" value="1"/>
</dbReference>
<dbReference type="SMART" id="SM00248">
    <property type="entry name" value="ANK"/>
    <property type="match status" value="2"/>
</dbReference>
<dbReference type="Proteomes" id="UP001219355">
    <property type="component" value="Chromosome 4"/>
</dbReference>
<dbReference type="Gene3D" id="1.25.40.20">
    <property type="entry name" value="Ankyrin repeat-containing domain"/>
    <property type="match status" value="1"/>
</dbReference>
<dbReference type="PROSITE" id="PS50088">
    <property type="entry name" value="ANK_REPEAT"/>
    <property type="match status" value="2"/>
</dbReference>
<accession>A0AAF0DNQ7</accession>
<dbReference type="PRINTS" id="PR01415">
    <property type="entry name" value="ANKYRIN"/>
</dbReference>
<dbReference type="Pfam" id="PF12796">
    <property type="entry name" value="Ank_2"/>
    <property type="match status" value="1"/>
</dbReference>
<evidence type="ECO:0000313" key="4">
    <source>
        <dbReference type="EMBL" id="WEW61087.1"/>
    </source>
</evidence>
<dbReference type="PANTHER" id="PTHR24124:SF14">
    <property type="entry name" value="CHROMOSOME UNDETERMINED SCAFFOLD_25, WHOLE GENOME SHOTGUN SEQUENCE"/>
    <property type="match status" value="1"/>
</dbReference>
<protein>
    <recommendedName>
        <fullName evidence="6">Ankyrin repeat domain-containing protein</fullName>
    </recommendedName>
</protein>
<reference evidence="4" key="1">
    <citation type="submission" date="2023-03" db="EMBL/GenBank/DDBJ databases">
        <title>Emydomyces testavorans Genome Sequence.</title>
        <authorList>
            <person name="Hoyer L."/>
        </authorList>
    </citation>
    <scope>NUCLEOTIDE SEQUENCE</scope>
    <source>
        <strain evidence="4">16-2883</strain>
    </source>
</reference>
<proteinExistence type="predicted"/>
<name>A0AAF0DNQ7_9EURO</name>
<feature type="repeat" description="ANK" evidence="3">
    <location>
        <begin position="49"/>
        <end position="81"/>
    </location>
</feature>
<dbReference type="InterPro" id="IPR036770">
    <property type="entry name" value="Ankyrin_rpt-contain_sf"/>
</dbReference>
<keyword evidence="5" id="KW-1185">Reference proteome</keyword>
<dbReference type="PROSITE" id="PS50297">
    <property type="entry name" value="ANK_REP_REGION"/>
    <property type="match status" value="2"/>
</dbReference>
<keyword evidence="2 3" id="KW-0040">ANK repeat</keyword>
<feature type="repeat" description="ANK" evidence="3">
    <location>
        <begin position="82"/>
        <end position="114"/>
    </location>
</feature>
<dbReference type="PANTHER" id="PTHR24124">
    <property type="entry name" value="ANKYRIN REPEAT FAMILY A"/>
    <property type="match status" value="1"/>
</dbReference>
<sequence>MSIINGEVFPWDHFKRGQLLLAAGNKPPHALEALLNGPYREKVDEKDYSGRTALSWAAEAGRADNVKIILKYGADLDQQDNNGRSPLSWAAEGGDLRTTELLIARGANVNLKDSSGLTPLTYTHKARHSNTRAMKRLLQDHGASRLKQIWLNDLKLIWSNIIGTSKKIRRHLDGFLIG</sequence>
<evidence type="ECO:0000256" key="1">
    <source>
        <dbReference type="ARBA" id="ARBA00022737"/>
    </source>
</evidence>
<evidence type="ECO:0000256" key="3">
    <source>
        <dbReference type="PROSITE-ProRule" id="PRU00023"/>
    </source>
</evidence>
<organism evidence="4 5">
    <name type="scientific">Emydomyces testavorans</name>
    <dbReference type="NCBI Taxonomy" id="2070801"/>
    <lineage>
        <taxon>Eukaryota</taxon>
        <taxon>Fungi</taxon>
        <taxon>Dikarya</taxon>
        <taxon>Ascomycota</taxon>
        <taxon>Pezizomycotina</taxon>
        <taxon>Eurotiomycetes</taxon>
        <taxon>Eurotiomycetidae</taxon>
        <taxon>Onygenales</taxon>
        <taxon>Nannizziopsiaceae</taxon>
        <taxon>Emydomyces</taxon>
    </lineage>
</organism>
<evidence type="ECO:0008006" key="6">
    <source>
        <dbReference type="Google" id="ProtNLM"/>
    </source>
</evidence>
<dbReference type="GO" id="GO:0005634">
    <property type="term" value="C:nucleus"/>
    <property type="evidence" value="ECO:0007669"/>
    <property type="project" value="TreeGrafter"/>
</dbReference>
<evidence type="ECO:0000256" key="2">
    <source>
        <dbReference type="ARBA" id="ARBA00023043"/>
    </source>
</evidence>
<keyword evidence="1" id="KW-0677">Repeat</keyword>